<reference evidence="2" key="1">
    <citation type="journal article" date="2013" name="Science">
        <title>The Amborella genome and the evolution of flowering plants.</title>
        <authorList>
            <consortium name="Amborella Genome Project"/>
        </authorList>
    </citation>
    <scope>NUCLEOTIDE SEQUENCE [LARGE SCALE GENOMIC DNA]</scope>
</reference>
<accession>W1NEA5</accession>
<proteinExistence type="predicted"/>
<dbReference type="Gramene" id="ERM93689">
    <property type="protein sequence ID" value="ERM93689"/>
    <property type="gene ID" value="AMTR_s00004p00192240"/>
</dbReference>
<evidence type="ECO:0000313" key="1">
    <source>
        <dbReference type="EMBL" id="ERM93689.1"/>
    </source>
</evidence>
<keyword evidence="2" id="KW-1185">Reference proteome</keyword>
<organism evidence="1 2">
    <name type="scientific">Amborella trichopoda</name>
    <dbReference type="NCBI Taxonomy" id="13333"/>
    <lineage>
        <taxon>Eukaryota</taxon>
        <taxon>Viridiplantae</taxon>
        <taxon>Streptophyta</taxon>
        <taxon>Embryophyta</taxon>
        <taxon>Tracheophyta</taxon>
        <taxon>Spermatophyta</taxon>
        <taxon>Magnoliopsida</taxon>
        <taxon>Amborellales</taxon>
        <taxon>Amborellaceae</taxon>
        <taxon>Amborella</taxon>
    </lineage>
</organism>
<dbReference type="Proteomes" id="UP000017836">
    <property type="component" value="Unassembled WGS sequence"/>
</dbReference>
<dbReference type="EMBL" id="KI397628">
    <property type="protein sequence ID" value="ERM93689.1"/>
    <property type="molecule type" value="Genomic_DNA"/>
</dbReference>
<name>W1NEA5_AMBTC</name>
<protein>
    <submittedName>
        <fullName evidence="1">Uncharacterized protein</fullName>
    </submittedName>
</protein>
<gene>
    <name evidence="1" type="ORF">AMTR_s00004p00192240</name>
</gene>
<sequence>MKPCSNNDIIQLLAKLGVISWRLTYQRFYGSFGRRYGHCFKNQEEGEERNKEHVKLTVTSWARSRNEFWGYSPNDFILKWRENVRVYHQGSFKVDNLSWECNEAET</sequence>
<evidence type="ECO:0000313" key="2">
    <source>
        <dbReference type="Proteomes" id="UP000017836"/>
    </source>
</evidence>
<dbReference type="AlphaFoldDB" id="W1NEA5"/>
<dbReference type="HOGENOM" id="CLU_2226741_0_0_1"/>